<organism evidence="2 3">
    <name type="scientific">Reticulomyxa filosa</name>
    <dbReference type="NCBI Taxonomy" id="46433"/>
    <lineage>
        <taxon>Eukaryota</taxon>
        <taxon>Sar</taxon>
        <taxon>Rhizaria</taxon>
        <taxon>Retaria</taxon>
        <taxon>Foraminifera</taxon>
        <taxon>Monothalamids</taxon>
        <taxon>Reticulomyxidae</taxon>
        <taxon>Reticulomyxa</taxon>
    </lineage>
</organism>
<feature type="region of interest" description="Disordered" evidence="1">
    <location>
        <begin position="1"/>
        <end position="69"/>
    </location>
</feature>
<protein>
    <submittedName>
        <fullName evidence="2">Uncharacterized protein</fullName>
    </submittedName>
</protein>
<dbReference type="EMBL" id="ASPP01025320">
    <property type="protein sequence ID" value="ETO08145.1"/>
    <property type="molecule type" value="Genomic_DNA"/>
</dbReference>
<sequence>TNDEQEGDHQHDVGGQAQDQMQQSQQGPQVQTQQDSQVQVQQTPPLQQHQQALSHAHEAPAQAQQVSSEVQQQVQPKLLQAPAQVQDQILLQVHEDSELKRDIGQVQEEYHLQQEQPQGQQQPRATTKRSLREINDDEGHNLENGPSPKRSRVTSFFYFISQICSNLHTRIVDMASTLGSYWENMIGCIKRKVL</sequence>
<reference evidence="2 3" key="1">
    <citation type="journal article" date="2013" name="Curr. Biol.">
        <title>The Genome of the Foraminiferan Reticulomyxa filosa.</title>
        <authorList>
            <person name="Glockner G."/>
            <person name="Hulsmann N."/>
            <person name="Schleicher M."/>
            <person name="Noegel A.A."/>
            <person name="Eichinger L."/>
            <person name="Gallinger C."/>
            <person name="Pawlowski J."/>
            <person name="Sierra R."/>
            <person name="Euteneuer U."/>
            <person name="Pillet L."/>
            <person name="Moustafa A."/>
            <person name="Platzer M."/>
            <person name="Groth M."/>
            <person name="Szafranski K."/>
            <person name="Schliwa M."/>
        </authorList>
    </citation>
    <scope>NUCLEOTIDE SEQUENCE [LARGE SCALE GENOMIC DNA]</scope>
</reference>
<evidence type="ECO:0000313" key="2">
    <source>
        <dbReference type="EMBL" id="ETO08145.1"/>
    </source>
</evidence>
<evidence type="ECO:0000313" key="3">
    <source>
        <dbReference type="Proteomes" id="UP000023152"/>
    </source>
</evidence>
<proteinExistence type="predicted"/>
<name>X6M534_RETFI</name>
<keyword evidence="3" id="KW-1185">Reference proteome</keyword>
<feature type="non-terminal residue" evidence="2">
    <location>
        <position position="1"/>
    </location>
</feature>
<feature type="compositionally biased region" description="Low complexity" evidence="1">
    <location>
        <begin position="13"/>
        <end position="69"/>
    </location>
</feature>
<accession>X6M534</accession>
<dbReference type="Proteomes" id="UP000023152">
    <property type="component" value="Unassembled WGS sequence"/>
</dbReference>
<dbReference type="AlphaFoldDB" id="X6M534"/>
<evidence type="ECO:0000256" key="1">
    <source>
        <dbReference type="SAM" id="MobiDB-lite"/>
    </source>
</evidence>
<gene>
    <name evidence="2" type="ORF">RFI_29245</name>
</gene>
<comment type="caution">
    <text evidence="2">The sequence shown here is derived from an EMBL/GenBank/DDBJ whole genome shotgun (WGS) entry which is preliminary data.</text>
</comment>